<keyword evidence="1" id="KW-0131">Cell cycle</keyword>
<dbReference type="SUPFAM" id="SSF102829">
    <property type="entry name" value="Cell division protein ZapA-like"/>
    <property type="match status" value="1"/>
</dbReference>
<dbReference type="EMBL" id="JAHLFW010000052">
    <property type="protein sequence ID" value="MBU3837838.1"/>
    <property type="molecule type" value="Genomic_DNA"/>
</dbReference>
<dbReference type="InterPro" id="IPR007838">
    <property type="entry name" value="Cell_div_ZapA-like"/>
</dbReference>
<accession>A0A948WYX5</accession>
<name>A0A948WYX5_9BACT</name>
<gene>
    <name evidence="1" type="ORF">H9777_05905</name>
</gene>
<keyword evidence="1" id="KW-0132">Cell division</keyword>
<dbReference type="AlphaFoldDB" id="A0A948WYX5"/>
<dbReference type="Proteomes" id="UP000783796">
    <property type="component" value="Unassembled WGS sequence"/>
</dbReference>
<dbReference type="GO" id="GO:0051301">
    <property type="term" value="P:cell division"/>
    <property type="evidence" value="ECO:0007669"/>
    <property type="project" value="UniProtKB-KW"/>
</dbReference>
<proteinExistence type="predicted"/>
<reference evidence="1" key="1">
    <citation type="journal article" date="2021" name="PeerJ">
        <title>Extensive microbial diversity within the chicken gut microbiome revealed by metagenomics and culture.</title>
        <authorList>
            <person name="Gilroy R."/>
            <person name="Ravi A."/>
            <person name="Getino M."/>
            <person name="Pursley I."/>
            <person name="Horton D.L."/>
            <person name="Alikhan N.F."/>
            <person name="Baker D."/>
            <person name="Gharbi K."/>
            <person name="Hall N."/>
            <person name="Watson M."/>
            <person name="Adriaenssens E.M."/>
            <person name="Foster-Nyarko E."/>
            <person name="Jarju S."/>
            <person name="Secka A."/>
            <person name="Antonio M."/>
            <person name="Oren A."/>
            <person name="Chaudhuri R.R."/>
            <person name="La Ragione R."/>
            <person name="Hildebrand F."/>
            <person name="Pallen M.J."/>
        </authorList>
    </citation>
    <scope>NUCLEOTIDE SEQUENCE</scope>
    <source>
        <strain evidence="1">G4-2901</strain>
    </source>
</reference>
<evidence type="ECO:0000313" key="2">
    <source>
        <dbReference type="Proteomes" id="UP000783796"/>
    </source>
</evidence>
<organism evidence="1 2">
    <name type="scientific">Candidatus Phocaeicola faecigallinarum</name>
    <dbReference type="NCBI Taxonomy" id="2838732"/>
    <lineage>
        <taxon>Bacteria</taxon>
        <taxon>Pseudomonadati</taxon>
        <taxon>Bacteroidota</taxon>
        <taxon>Bacteroidia</taxon>
        <taxon>Bacteroidales</taxon>
        <taxon>Bacteroidaceae</taxon>
        <taxon>Phocaeicola</taxon>
    </lineage>
</organism>
<sequence>MDDKLKINLQIDRERYPLMINREEEIFYRDAAKMIDNKLNKYRSLYPDFGTMKHWTMVALELAYENAKIKDSVDITPYMEKIKQLEDELDGYIRDSK</sequence>
<protein>
    <submittedName>
        <fullName evidence="1">Cell division protein ZapA</fullName>
    </submittedName>
</protein>
<dbReference type="Pfam" id="PF05164">
    <property type="entry name" value="ZapA"/>
    <property type="match status" value="1"/>
</dbReference>
<reference evidence="1" key="2">
    <citation type="submission" date="2021-04" db="EMBL/GenBank/DDBJ databases">
        <authorList>
            <person name="Gilroy R."/>
        </authorList>
    </citation>
    <scope>NUCLEOTIDE SEQUENCE</scope>
    <source>
        <strain evidence="1">G4-2901</strain>
    </source>
</reference>
<evidence type="ECO:0000313" key="1">
    <source>
        <dbReference type="EMBL" id="MBU3837838.1"/>
    </source>
</evidence>
<dbReference type="InterPro" id="IPR036192">
    <property type="entry name" value="Cell_div_ZapA-like_sf"/>
</dbReference>
<comment type="caution">
    <text evidence="1">The sequence shown here is derived from an EMBL/GenBank/DDBJ whole genome shotgun (WGS) entry which is preliminary data.</text>
</comment>